<reference evidence="2" key="2">
    <citation type="submission" date="2025-09" db="UniProtKB">
        <authorList>
            <consortium name="Ensembl"/>
        </authorList>
    </citation>
    <scope>IDENTIFICATION</scope>
</reference>
<dbReference type="GO" id="GO:0140326">
    <property type="term" value="F:ATPase-coupled intramembrane lipid transporter activity"/>
    <property type="evidence" value="ECO:0007669"/>
    <property type="project" value="TreeGrafter"/>
</dbReference>
<dbReference type="Ensembl" id="ENSNMLT00000033787.1">
    <property type="protein sequence ID" value="ENSNMLP00000030302.1"/>
    <property type="gene ID" value="ENSNMLG00000019113.1"/>
</dbReference>
<organism evidence="2 3">
    <name type="scientific">Neogobius melanostomus</name>
    <name type="common">round goby</name>
    <dbReference type="NCBI Taxonomy" id="47308"/>
    <lineage>
        <taxon>Eukaryota</taxon>
        <taxon>Metazoa</taxon>
        <taxon>Chordata</taxon>
        <taxon>Craniata</taxon>
        <taxon>Vertebrata</taxon>
        <taxon>Euteleostomi</taxon>
        <taxon>Actinopterygii</taxon>
        <taxon>Neopterygii</taxon>
        <taxon>Teleostei</taxon>
        <taxon>Neoteleostei</taxon>
        <taxon>Acanthomorphata</taxon>
        <taxon>Gobiaria</taxon>
        <taxon>Gobiiformes</taxon>
        <taxon>Gobioidei</taxon>
        <taxon>Gobiidae</taxon>
        <taxon>Benthophilinae</taxon>
        <taxon>Neogobiini</taxon>
        <taxon>Neogobius</taxon>
    </lineage>
</organism>
<evidence type="ECO:0000313" key="2">
    <source>
        <dbReference type="Ensembl" id="ENSNMLP00000030302.1"/>
    </source>
</evidence>
<reference evidence="2" key="1">
    <citation type="submission" date="2025-08" db="UniProtKB">
        <authorList>
            <consortium name="Ensembl"/>
        </authorList>
    </citation>
    <scope>IDENTIFICATION</scope>
</reference>
<dbReference type="Gene3D" id="2.70.150.10">
    <property type="entry name" value="Calcium-transporting ATPase, cytoplasmic transduction domain A"/>
    <property type="match status" value="1"/>
</dbReference>
<evidence type="ECO:0000313" key="3">
    <source>
        <dbReference type="Proteomes" id="UP000694523"/>
    </source>
</evidence>
<dbReference type="GO" id="GO:0005886">
    <property type="term" value="C:plasma membrane"/>
    <property type="evidence" value="ECO:0007669"/>
    <property type="project" value="TreeGrafter"/>
</dbReference>
<dbReference type="InterPro" id="IPR008250">
    <property type="entry name" value="ATPase_P-typ_transduc_dom_A_sf"/>
</dbReference>
<evidence type="ECO:0000259" key="1">
    <source>
        <dbReference type="Pfam" id="PF16209"/>
    </source>
</evidence>
<accession>A0A8C6WT98</accession>
<dbReference type="InterPro" id="IPR032631">
    <property type="entry name" value="P-type_ATPase_N"/>
</dbReference>
<dbReference type="SUPFAM" id="SSF81653">
    <property type="entry name" value="Calcium ATPase, transduction domain A"/>
    <property type="match status" value="1"/>
</dbReference>
<dbReference type="GO" id="GO:0007030">
    <property type="term" value="P:Golgi organization"/>
    <property type="evidence" value="ECO:0007669"/>
    <property type="project" value="TreeGrafter"/>
</dbReference>
<dbReference type="Proteomes" id="UP000694523">
    <property type="component" value="Unplaced"/>
</dbReference>
<dbReference type="GO" id="GO:0005802">
    <property type="term" value="C:trans-Golgi network"/>
    <property type="evidence" value="ECO:0007669"/>
    <property type="project" value="TreeGrafter"/>
</dbReference>
<dbReference type="Pfam" id="PF16209">
    <property type="entry name" value="PhoLip_ATPase_N"/>
    <property type="match status" value="1"/>
</dbReference>
<sequence length="284" mass="33685">EYNAKFSYTDNRIKTSKYNIFTFLPVNLFEQLQRVANAYFIVLLILQSSDFMYCRIFQVYFNCIFQFRHRSDQNVNNRQSQVLIRGRYFRNEKWMNVRVGDIIKLENNQFVTADILLLCSSEPYGLCYVETSELDGETNLKVRQALTVTSELTDISKLVKFNGEVICEPPNNKLDKFTGTLFWRDCKYPLDNGKMLLRGCTLRNTEWCFGMVIFAGLQTKLMQNCGKTIFKRTSIDKLMNTLVLWVSVFQWACDIYDEFHQKVEITEVGFRYRLYRIKNIYTNY</sequence>
<proteinExistence type="predicted"/>
<dbReference type="PANTHER" id="PTHR24092:SF80">
    <property type="entry name" value="PHOSPHOLIPID-TRANSPORTING ATPASE IM-RELATED"/>
    <property type="match status" value="1"/>
</dbReference>
<feature type="domain" description="P-type ATPase N-terminal" evidence="1">
    <location>
        <begin position="2"/>
        <end position="48"/>
    </location>
</feature>
<name>A0A8C6WT98_9GOBI</name>
<dbReference type="AlphaFoldDB" id="A0A8C6WT98"/>
<keyword evidence="3" id="KW-1185">Reference proteome</keyword>
<dbReference type="PANTHER" id="PTHR24092">
    <property type="entry name" value="PROBABLE PHOSPHOLIPID-TRANSPORTING ATPASE"/>
    <property type="match status" value="1"/>
</dbReference>
<protein>
    <recommendedName>
        <fullName evidence="1">P-type ATPase N-terminal domain-containing protein</fullName>
    </recommendedName>
</protein>
<dbReference type="FunFam" id="2.70.150.10:FF:000025">
    <property type="entry name" value="Phospholipid-transporting ATPase"/>
    <property type="match status" value="1"/>
</dbReference>
<dbReference type="GO" id="GO:0045332">
    <property type="term" value="P:phospholipid translocation"/>
    <property type="evidence" value="ECO:0007669"/>
    <property type="project" value="TreeGrafter"/>
</dbReference>